<accession>A0AC61RF32</accession>
<sequence length="280" mass="30466">MKNIAIFASGSGESARRVVSLFNEGNRIRVSLVVTDRENAEIIELLQPFGIETVFMSRERLRDDASELLALLKERGVELIALDDFKGILPESVESEYAGKVVTLTGPEEAPIEVVNALERPAAARQEINLEKKEPKSVDEEWAETLKIDFDESRVRTTPPPIPSAQPTPAGPTPAQPASPQVNATAPNGMQGTPFNPTPAQGESPMPSTYMIWSVLATVFCCFIPGIVAIIFSSQVSTRYIAGDIQGARQASDRAQIWIIVSFVLGLLTSTLYLPIMLIS</sequence>
<comment type="caution">
    <text evidence="1">The sequence shown here is derived from an EMBL/GenBank/DDBJ whole genome shotgun (WGS) entry which is preliminary data.</text>
</comment>
<dbReference type="EMBL" id="SRYB01000019">
    <property type="protein sequence ID" value="TGY77818.1"/>
    <property type="molecule type" value="Genomic_DNA"/>
</dbReference>
<reference evidence="1" key="1">
    <citation type="submission" date="2019-04" db="EMBL/GenBank/DDBJ databases">
        <title>Microbes associate with the intestines of laboratory mice.</title>
        <authorList>
            <person name="Navarre W."/>
            <person name="Wong E."/>
            <person name="Huang K."/>
            <person name="Tropini C."/>
            <person name="Ng K."/>
            <person name="Yu B."/>
        </authorList>
    </citation>
    <scope>NUCLEOTIDE SEQUENCE</scope>
    <source>
        <strain evidence="1">NM04_E33</strain>
    </source>
</reference>
<evidence type="ECO:0000313" key="1">
    <source>
        <dbReference type="EMBL" id="TGY77818.1"/>
    </source>
</evidence>
<organism evidence="1 2">
    <name type="scientific">Lepagella muris</name>
    <dbReference type="NCBI Taxonomy" id="3032870"/>
    <lineage>
        <taxon>Bacteria</taxon>
        <taxon>Pseudomonadati</taxon>
        <taxon>Bacteroidota</taxon>
        <taxon>Bacteroidia</taxon>
        <taxon>Bacteroidales</taxon>
        <taxon>Muribaculaceae</taxon>
        <taxon>Lepagella</taxon>
    </lineage>
</organism>
<proteinExistence type="predicted"/>
<protein>
    <submittedName>
        <fullName evidence="1">Uncharacterized protein</fullName>
    </submittedName>
</protein>
<gene>
    <name evidence="1" type="ORF">E5331_12485</name>
</gene>
<evidence type="ECO:0000313" key="2">
    <source>
        <dbReference type="Proteomes" id="UP000306319"/>
    </source>
</evidence>
<name>A0AC61RF32_9BACT</name>
<dbReference type="Proteomes" id="UP000306319">
    <property type="component" value="Unassembled WGS sequence"/>
</dbReference>
<keyword evidence="2" id="KW-1185">Reference proteome</keyword>